<dbReference type="InterPro" id="IPR008407">
    <property type="entry name" value="Brnchd-chn_aa_trnsp_AzlD"/>
</dbReference>
<sequence>MEIREWFWWMIAGTSLVTWIPRVLPLLALSKLQLPDLGTRWLRHIPVAVMAALLAQELLLSEGRFNLTDNALELLAALPAICVAVWTRSLFGTVIAGIVSFALWRLVL</sequence>
<keyword evidence="1" id="KW-1133">Transmembrane helix</keyword>
<proteinExistence type="predicted"/>
<reference evidence="2 3" key="1">
    <citation type="journal article" date="2019" name="Microorganisms">
        <title>Paenibacillus lutrae sp. nov., A Chitinolytic Species Isolated from A River Otter in Castril Natural Park, Granada, Spain.</title>
        <authorList>
            <person name="Rodriguez M."/>
            <person name="Reina J.C."/>
            <person name="Bejar V."/>
            <person name="Llamas I."/>
        </authorList>
    </citation>
    <scope>NUCLEOTIDE SEQUENCE [LARGE SCALE GENOMIC DNA]</scope>
    <source>
        <strain evidence="2 3">N10</strain>
    </source>
</reference>
<keyword evidence="3" id="KW-1185">Reference proteome</keyword>
<keyword evidence="1" id="KW-0812">Transmembrane</keyword>
<keyword evidence="1" id="KW-0472">Membrane</keyword>
<evidence type="ECO:0000256" key="1">
    <source>
        <dbReference type="SAM" id="Phobius"/>
    </source>
</evidence>
<dbReference type="Proteomes" id="UP000490800">
    <property type="component" value="Unassembled WGS sequence"/>
</dbReference>
<accession>A0A7X3FK26</accession>
<dbReference type="OrthoDB" id="7870017at2"/>
<gene>
    <name evidence="2" type="ORF">EDM21_16480</name>
</gene>
<comment type="caution">
    <text evidence="2">The sequence shown here is derived from an EMBL/GenBank/DDBJ whole genome shotgun (WGS) entry which is preliminary data.</text>
</comment>
<dbReference type="EMBL" id="RHLK01000010">
    <property type="protein sequence ID" value="MVP01095.1"/>
    <property type="molecule type" value="Genomic_DNA"/>
</dbReference>
<organism evidence="2 3">
    <name type="scientific">Paenibacillus lutrae</name>
    <dbReference type="NCBI Taxonomy" id="2078573"/>
    <lineage>
        <taxon>Bacteria</taxon>
        <taxon>Bacillati</taxon>
        <taxon>Bacillota</taxon>
        <taxon>Bacilli</taxon>
        <taxon>Bacillales</taxon>
        <taxon>Paenibacillaceae</taxon>
        <taxon>Paenibacillus</taxon>
    </lineage>
</organism>
<dbReference type="AlphaFoldDB" id="A0A7X3FK26"/>
<evidence type="ECO:0000313" key="3">
    <source>
        <dbReference type="Proteomes" id="UP000490800"/>
    </source>
</evidence>
<protein>
    <submittedName>
        <fullName evidence="2">AzlD domain-containing protein</fullName>
    </submittedName>
</protein>
<dbReference type="Pfam" id="PF05437">
    <property type="entry name" value="AzlD"/>
    <property type="match status" value="1"/>
</dbReference>
<dbReference type="RefSeq" id="WP_157337191.1">
    <property type="nucleotide sequence ID" value="NZ_RHLK01000010.1"/>
</dbReference>
<evidence type="ECO:0000313" key="2">
    <source>
        <dbReference type="EMBL" id="MVP01095.1"/>
    </source>
</evidence>
<name>A0A7X3FK26_9BACL</name>
<feature type="transmembrane region" description="Helical" evidence="1">
    <location>
        <begin position="71"/>
        <end position="104"/>
    </location>
</feature>
<feature type="transmembrane region" description="Helical" evidence="1">
    <location>
        <begin position="6"/>
        <end position="29"/>
    </location>
</feature>